<keyword evidence="1" id="KW-0472">Membrane</keyword>
<proteinExistence type="predicted"/>
<dbReference type="EMBL" id="AZIL01002261">
    <property type="protein sequence ID" value="EWM22190.1"/>
    <property type="molecule type" value="Genomic_DNA"/>
</dbReference>
<feature type="transmembrane region" description="Helical" evidence="1">
    <location>
        <begin position="20"/>
        <end position="38"/>
    </location>
</feature>
<reference evidence="2 3" key="1">
    <citation type="journal article" date="2014" name="Mol. Plant">
        <title>Chromosome Scale Genome Assembly and Transcriptome Profiling of Nannochloropsis gaditana in Nitrogen Depletion.</title>
        <authorList>
            <person name="Corteggiani Carpinelli E."/>
            <person name="Telatin A."/>
            <person name="Vitulo N."/>
            <person name="Forcato C."/>
            <person name="D'Angelo M."/>
            <person name="Schiavon R."/>
            <person name="Vezzi A."/>
            <person name="Giacometti G.M."/>
            <person name="Morosinotto T."/>
            <person name="Valle G."/>
        </authorList>
    </citation>
    <scope>NUCLEOTIDE SEQUENCE [LARGE SCALE GENOMIC DNA]</scope>
    <source>
        <strain evidence="2 3">B-31</strain>
    </source>
</reference>
<dbReference type="AlphaFoldDB" id="W7T5A9"/>
<keyword evidence="1" id="KW-1133">Transmembrane helix</keyword>
<keyword evidence="1" id="KW-0812">Transmembrane</keyword>
<evidence type="ECO:0000256" key="1">
    <source>
        <dbReference type="SAM" id="Phobius"/>
    </source>
</evidence>
<sequence>MDMVERGRGNKRMGTDRKQICAFHMSIVPLAGASRVGWRMLRKTMCAYEQYSTGPHPMRHISQITCFSVHTTTEGRASGIIGSRSQARTAREGNIASKVKGLKMCDDGTATIMSKWVSTARRWTMMIICFNLHCHMHGVPLVVLVYKTSKDSTMKCVKVASALSEPIGKMQGFM</sequence>
<dbReference type="Proteomes" id="UP000019335">
    <property type="component" value="Unassembled WGS sequence"/>
</dbReference>
<accession>W7T5A9</accession>
<organism evidence="2 3">
    <name type="scientific">Nannochloropsis gaditana</name>
    <dbReference type="NCBI Taxonomy" id="72520"/>
    <lineage>
        <taxon>Eukaryota</taxon>
        <taxon>Sar</taxon>
        <taxon>Stramenopiles</taxon>
        <taxon>Ochrophyta</taxon>
        <taxon>Eustigmatophyceae</taxon>
        <taxon>Eustigmatales</taxon>
        <taxon>Monodopsidaceae</taxon>
        <taxon>Nannochloropsis</taxon>
    </lineage>
</organism>
<comment type="caution">
    <text evidence="2">The sequence shown here is derived from an EMBL/GenBank/DDBJ whole genome shotgun (WGS) entry which is preliminary data.</text>
</comment>
<evidence type="ECO:0000313" key="2">
    <source>
        <dbReference type="EMBL" id="EWM22190.1"/>
    </source>
</evidence>
<gene>
    <name evidence="2" type="ORF">Naga_100540g5</name>
</gene>
<feature type="transmembrane region" description="Helical" evidence="1">
    <location>
        <begin position="123"/>
        <end position="146"/>
    </location>
</feature>
<name>W7T5A9_9STRA</name>
<evidence type="ECO:0000313" key="3">
    <source>
        <dbReference type="Proteomes" id="UP000019335"/>
    </source>
</evidence>
<protein>
    <submittedName>
        <fullName evidence="2">Uncharacterized protein</fullName>
    </submittedName>
</protein>
<keyword evidence="3" id="KW-1185">Reference proteome</keyword>